<evidence type="ECO:0000256" key="8">
    <source>
        <dbReference type="SAM" id="MobiDB-lite"/>
    </source>
</evidence>
<dbReference type="Proteomes" id="UP000193642">
    <property type="component" value="Unassembled WGS sequence"/>
</dbReference>
<dbReference type="SMART" id="SM00355">
    <property type="entry name" value="ZnF_C2H2"/>
    <property type="match status" value="2"/>
</dbReference>
<sequence length="120" mass="13359">MDFLNHDPSPSSPPSAPVRRRHTAPTLKIPSISHSPPPPYSPNKYQFPAAAGPSTSIDPRPRDHVCSVCQNRFLRRQDLYRHEVTHSKAKEYICPKGCGSSFGRSDALARHLKTSKCAKQ</sequence>
<evidence type="ECO:0000256" key="6">
    <source>
        <dbReference type="ARBA" id="ARBA00023242"/>
    </source>
</evidence>
<feature type="region of interest" description="Disordered" evidence="8">
    <location>
        <begin position="1"/>
        <end position="61"/>
    </location>
</feature>
<dbReference type="PROSITE" id="PS50157">
    <property type="entry name" value="ZINC_FINGER_C2H2_2"/>
    <property type="match status" value="2"/>
</dbReference>
<dbReference type="PANTHER" id="PTHR40626">
    <property type="entry name" value="MIP31509P"/>
    <property type="match status" value="1"/>
</dbReference>
<dbReference type="PROSITE" id="PS00028">
    <property type="entry name" value="ZINC_FINGER_C2H2_1"/>
    <property type="match status" value="1"/>
</dbReference>
<dbReference type="Pfam" id="PF00096">
    <property type="entry name" value="zf-C2H2"/>
    <property type="match status" value="1"/>
</dbReference>
<evidence type="ECO:0000256" key="5">
    <source>
        <dbReference type="ARBA" id="ARBA00022833"/>
    </source>
</evidence>
<dbReference type="STRING" id="329046.A0A1Y2AUW8"/>
<dbReference type="GO" id="GO:0005634">
    <property type="term" value="C:nucleus"/>
    <property type="evidence" value="ECO:0007669"/>
    <property type="project" value="UniProtKB-SubCell"/>
</dbReference>
<accession>A0A1Y2AUW8</accession>
<evidence type="ECO:0000259" key="9">
    <source>
        <dbReference type="PROSITE" id="PS50157"/>
    </source>
</evidence>
<dbReference type="EMBL" id="MCGO01000114">
    <property type="protein sequence ID" value="ORY26393.1"/>
    <property type="molecule type" value="Genomic_DNA"/>
</dbReference>
<evidence type="ECO:0000313" key="10">
    <source>
        <dbReference type="EMBL" id="ORY26393.1"/>
    </source>
</evidence>
<protein>
    <recommendedName>
        <fullName evidence="9">C2H2-type domain-containing protein</fullName>
    </recommendedName>
</protein>
<dbReference type="PANTHER" id="PTHR40626:SF13">
    <property type="entry name" value="RESPIRATION FACTOR 2-RELATED"/>
    <property type="match status" value="1"/>
</dbReference>
<gene>
    <name evidence="10" type="ORF">BCR33DRAFT_726261</name>
</gene>
<organism evidence="10 11">
    <name type="scientific">Rhizoclosmatium globosum</name>
    <dbReference type="NCBI Taxonomy" id="329046"/>
    <lineage>
        <taxon>Eukaryota</taxon>
        <taxon>Fungi</taxon>
        <taxon>Fungi incertae sedis</taxon>
        <taxon>Chytridiomycota</taxon>
        <taxon>Chytridiomycota incertae sedis</taxon>
        <taxon>Chytridiomycetes</taxon>
        <taxon>Chytridiales</taxon>
        <taxon>Chytriomycetaceae</taxon>
        <taxon>Rhizoclosmatium</taxon>
    </lineage>
</organism>
<dbReference type="SUPFAM" id="SSF57667">
    <property type="entry name" value="beta-beta-alpha zinc fingers"/>
    <property type="match status" value="1"/>
</dbReference>
<keyword evidence="6" id="KW-0539">Nucleus</keyword>
<dbReference type="OrthoDB" id="8922241at2759"/>
<comment type="subcellular location">
    <subcellularLocation>
        <location evidence="1">Nucleus</location>
    </subcellularLocation>
</comment>
<evidence type="ECO:0000256" key="4">
    <source>
        <dbReference type="ARBA" id="ARBA00022771"/>
    </source>
</evidence>
<dbReference type="InterPro" id="IPR051059">
    <property type="entry name" value="VerF-like"/>
</dbReference>
<dbReference type="GO" id="GO:0008270">
    <property type="term" value="F:zinc ion binding"/>
    <property type="evidence" value="ECO:0007669"/>
    <property type="project" value="UniProtKB-KW"/>
</dbReference>
<comment type="caution">
    <text evidence="10">The sequence shown here is derived from an EMBL/GenBank/DDBJ whole genome shotgun (WGS) entry which is preliminary data.</text>
</comment>
<keyword evidence="5" id="KW-0862">Zinc</keyword>
<keyword evidence="3" id="KW-0677">Repeat</keyword>
<dbReference type="InterPro" id="IPR036236">
    <property type="entry name" value="Znf_C2H2_sf"/>
</dbReference>
<dbReference type="Gene3D" id="3.30.160.60">
    <property type="entry name" value="Classic Zinc Finger"/>
    <property type="match status" value="2"/>
</dbReference>
<evidence type="ECO:0000313" key="11">
    <source>
        <dbReference type="Proteomes" id="UP000193642"/>
    </source>
</evidence>
<proteinExistence type="predicted"/>
<feature type="domain" description="C2H2-type" evidence="9">
    <location>
        <begin position="64"/>
        <end position="91"/>
    </location>
</feature>
<evidence type="ECO:0000256" key="2">
    <source>
        <dbReference type="ARBA" id="ARBA00022723"/>
    </source>
</evidence>
<dbReference type="GO" id="GO:0000785">
    <property type="term" value="C:chromatin"/>
    <property type="evidence" value="ECO:0007669"/>
    <property type="project" value="TreeGrafter"/>
</dbReference>
<dbReference type="AlphaFoldDB" id="A0A1Y2AUW8"/>
<keyword evidence="11" id="KW-1185">Reference proteome</keyword>
<evidence type="ECO:0000256" key="1">
    <source>
        <dbReference type="ARBA" id="ARBA00004123"/>
    </source>
</evidence>
<dbReference type="GO" id="GO:0000981">
    <property type="term" value="F:DNA-binding transcription factor activity, RNA polymerase II-specific"/>
    <property type="evidence" value="ECO:0007669"/>
    <property type="project" value="InterPro"/>
</dbReference>
<evidence type="ECO:0000256" key="3">
    <source>
        <dbReference type="ARBA" id="ARBA00022737"/>
    </source>
</evidence>
<evidence type="ECO:0000256" key="7">
    <source>
        <dbReference type="PROSITE-ProRule" id="PRU00042"/>
    </source>
</evidence>
<dbReference type="InterPro" id="IPR013087">
    <property type="entry name" value="Znf_C2H2_type"/>
</dbReference>
<reference evidence="10 11" key="1">
    <citation type="submission" date="2016-07" db="EMBL/GenBank/DDBJ databases">
        <title>Pervasive Adenine N6-methylation of Active Genes in Fungi.</title>
        <authorList>
            <consortium name="DOE Joint Genome Institute"/>
            <person name="Mondo S.J."/>
            <person name="Dannebaum R.O."/>
            <person name="Kuo R.C."/>
            <person name="Labutti K."/>
            <person name="Haridas S."/>
            <person name="Kuo A."/>
            <person name="Salamov A."/>
            <person name="Ahrendt S.R."/>
            <person name="Lipzen A."/>
            <person name="Sullivan W."/>
            <person name="Andreopoulos W.B."/>
            <person name="Clum A."/>
            <person name="Lindquist E."/>
            <person name="Daum C."/>
            <person name="Ramamoorthy G.K."/>
            <person name="Gryganskyi A."/>
            <person name="Culley D."/>
            <person name="Magnuson J.K."/>
            <person name="James T.Y."/>
            <person name="O'Malley M.A."/>
            <person name="Stajich J.E."/>
            <person name="Spatafora J.W."/>
            <person name="Visel A."/>
            <person name="Grigoriev I.V."/>
        </authorList>
    </citation>
    <scope>NUCLEOTIDE SEQUENCE [LARGE SCALE GENOMIC DNA]</scope>
    <source>
        <strain evidence="10 11">JEL800</strain>
    </source>
</reference>
<name>A0A1Y2AUW8_9FUNG</name>
<feature type="domain" description="C2H2-type" evidence="9">
    <location>
        <begin position="92"/>
        <end position="120"/>
    </location>
</feature>
<keyword evidence="2" id="KW-0479">Metal-binding</keyword>
<keyword evidence="4 7" id="KW-0863">Zinc-finger</keyword>
<dbReference type="GO" id="GO:0000978">
    <property type="term" value="F:RNA polymerase II cis-regulatory region sequence-specific DNA binding"/>
    <property type="evidence" value="ECO:0007669"/>
    <property type="project" value="InterPro"/>
</dbReference>